<dbReference type="PANTHER" id="PTHR11249">
    <property type="entry name" value="GLIAL FACTOR NATURATION FACTOR"/>
    <property type="match status" value="1"/>
</dbReference>
<dbReference type="GO" id="GO:0003779">
    <property type="term" value="F:actin binding"/>
    <property type="evidence" value="ECO:0007669"/>
    <property type="project" value="InterPro"/>
</dbReference>
<name>A0A261XY70_9FUNG</name>
<keyword evidence="2 4" id="KW-0963">Cytoplasm</keyword>
<dbReference type="PANTHER" id="PTHR11249:SF2">
    <property type="entry name" value="GLIA MATURATION FACTOR"/>
    <property type="match status" value="1"/>
</dbReference>
<dbReference type="GO" id="GO:0030479">
    <property type="term" value="C:actin cortical patch"/>
    <property type="evidence" value="ECO:0007669"/>
    <property type="project" value="EnsemblFungi"/>
</dbReference>
<dbReference type="CDD" id="cd11283">
    <property type="entry name" value="ADF_GMF-beta_like"/>
    <property type="match status" value="1"/>
</dbReference>
<reference evidence="6 7" key="1">
    <citation type="journal article" date="2017" name="Mycologia">
        <title>Bifiguratus adelaidae, gen. et sp. nov., a new member of Mucoromycotina in endophytic and soil-dwelling habitats.</title>
        <authorList>
            <person name="Torres-Cruz T.J."/>
            <person name="Billingsley Tobias T.L."/>
            <person name="Almatruk M."/>
            <person name="Hesse C."/>
            <person name="Kuske C.R."/>
            <person name="Desiro A."/>
            <person name="Benucci G.M."/>
            <person name="Bonito G."/>
            <person name="Stajich J.E."/>
            <person name="Dunlap C."/>
            <person name="Arnold A.E."/>
            <person name="Porras-Alfaro A."/>
        </authorList>
    </citation>
    <scope>NUCLEOTIDE SEQUENCE [LARGE SCALE GENOMIC DNA]</scope>
    <source>
        <strain evidence="6 7">AZ0501</strain>
    </source>
</reference>
<proteinExistence type="inferred from homology"/>
<dbReference type="InterPro" id="IPR002108">
    <property type="entry name" value="ADF-H"/>
</dbReference>
<dbReference type="Proteomes" id="UP000242875">
    <property type="component" value="Unassembled WGS sequence"/>
</dbReference>
<dbReference type="InterPro" id="IPR011171">
    <property type="entry name" value="GMF"/>
</dbReference>
<dbReference type="Pfam" id="PF00241">
    <property type="entry name" value="Cofilin_ADF"/>
    <property type="match status" value="1"/>
</dbReference>
<keyword evidence="3 4" id="KW-0539">Nucleus</keyword>
<evidence type="ECO:0000313" key="7">
    <source>
        <dbReference type="Proteomes" id="UP000242875"/>
    </source>
</evidence>
<evidence type="ECO:0000256" key="2">
    <source>
        <dbReference type="ARBA" id="ARBA00022490"/>
    </source>
</evidence>
<dbReference type="InterPro" id="IPR029006">
    <property type="entry name" value="ADF-H/Gelsolin-like_dom_sf"/>
</dbReference>
<accession>A0A261XY70</accession>
<evidence type="ECO:0000256" key="1">
    <source>
        <dbReference type="ARBA" id="ARBA00010055"/>
    </source>
</evidence>
<dbReference type="AlphaFoldDB" id="A0A261XY70"/>
<organism evidence="6 7">
    <name type="scientific">Bifiguratus adelaidae</name>
    <dbReference type="NCBI Taxonomy" id="1938954"/>
    <lineage>
        <taxon>Eukaryota</taxon>
        <taxon>Fungi</taxon>
        <taxon>Fungi incertae sedis</taxon>
        <taxon>Mucoromycota</taxon>
        <taxon>Mucoromycotina</taxon>
        <taxon>Endogonomycetes</taxon>
        <taxon>Endogonales</taxon>
        <taxon>Endogonales incertae sedis</taxon>
        <taxon>Bifiguratus</taxon>
    </lineage>
</organism>
<dbReference type="OrthoDB" id="3919494at2759"/>
<sequence length="142" mass="16374">MSGTQTCEIDPAALEKLRQFRFKKASKGNAAVVFKIDRQKLLIEEDEEHDDITLEDLVEELPENTPRYVILSYELKHPDGRNSFPLVFIYWSPSTVKAEMHMLYASAKSYLQVKADVHKTFDIRDADQLTDEWLASKLLPSN</sequence>
<protein>
    <recommendedName>
        <fullName evidence="5">ADF-H domain-containing protein</fullName>
    </recommendedName>
</protein>
<dbReference type="GO" id="GO:0034316">
    <property type="term" value="P:negative regulation of Arp2/3 complex-mediated actin nucleation"/>
    <property type="evidence" value="ECO:0007669"/>
    <property type="project" value="EnsemblFungi"/>
</dbReference>
<gene>
    <name evidence="6" type="ORF">BZG36_02269</name>
</gene>
<dbReference type="PROSITE" id="PS51263">
    <property type="entry name" value="ADF_H"/>
    <property type="match status" value="1"/>
</dbReference>
<dbReference type="FunFam" id="3.40.20.10:FF:000026">
    <property type="entry name" value="Glia maturation factor"/>
    <property type="match status" value="1"/>
</dbReference>
<evidence type="ECO:0000256" key="4">
    <source>
        <dbReference type="PIRNR" id="PIRNR001788"/>
    </source>
</evidence>
<dbReference type="GO" id="GO:0071846">
    <property type="term" value="P:actin filament debranching"/>
    <property type="evidence" value="ECO:0007669"/>
    <property type="project" value="EnsemblFungi"/>
</dbReference>
<dbReference type="GO" id="GO:0005634">
    <property type="term" value="C:nucleus"/>
    <property type="evidence" value="ECO:0007669"/>
    <property type="project" value="UniProtKB-SubCell"/>
</dbReference>
<dbReference type="GO" id="GO:0071933">
    <property type="term" value="F:Arp2/3 complex binding"/>
    <property type="evidence" value="ECO:0007669"/>
    <property type="project" value="EnsemblFungi"/>
</dbReference>
<comment type="subcellular location">
    <subcellularLocation>
        <location evidence="4">Cytoplasm</location>
    </subcellularLocation>
    <subcellularLocation>
        <location evidence="4">Nucleus</location>
    </subcellularLocation>
</comment>
<feature type="domain" description="ADF-H" evidence="5">
    <location>
        <begin position="3"/>
        <end position="139"/>
    </location>
</feature>
<comment type="caution">
    <text evidence="6">The sequence shown here is derived from an EMBL/GenBank/DDBJ whole genome shotgun (WGS) entry which is preliminary data.</text>
</comment>
<evidence type="ECO:0000259" key="5">
    <source>
        <dbReference type="PROSITE" id="PS51263"/>
    </source>
</evidence>
<dbReference type="SMART" id="SM00102">
    <property type="entry name" value="ADF"/>
    <property type="match status" value="1"/>
</dbReference>
<keyword evidence="7" id="KW-1185">Reference proteome</keyword>
<comment type="similarity">
    <text evidence="1 4">Belongs to the actin-binding proteins ADF family. GMF subfamily.</text>
</comment>
<dbReference type="Gene3D" id="3.40.20.10">
    <property type="entry name" value="Severin"/>
    <property type="match status" value="1"/>
</dbReference>
<evidence type="ECO:0000313" key="6">
    <source>
        <dbReference type="EMBL" id="OZJ03319.1"/>
    </source>
</evidence>
<dbReference type="EMBL" id="MVBO01000092">
    <property type="protein sequence ID" value="OZJ03319.1"/>
    <property type="molecule type" value="Genomic_DNA"/>
</dbReference>
<dbReference type="SUPFAM" id="SSF55753">
    <property type="entry name" value="Actin depolymerizing proteins"/>
    <property type="match status" value="1"/>
</dbReference>
<evidence type="ECO:0000256" key="3">
    <source>
        <dbReference type="ARBA" id="ARBA00023242"/>
    </source>
</evidence>
<dbReference type="PIRSF" id="PIRSF001788">
    <property type="entry name" value="GMF-beta"/>
    <property type="match status" value="1"/>
</dbReference>